<dbReference type="PANTHER" id="PTHR30012">
    <property type="entry name" value="GENERAL SECRETION PATHWAY PROTEIN"/>
    <property type="match status" value="1"/>
</dbReference>
<keyword evidence="3" id="KW-1003">Cell membrane</keyword>
<comment type="subcellular location">
    <subcellularLocation>
        <location evidence="1">Cell membrane</location>
        <topology evidence="1">Multi-pass membrane protein</topology>
    </subcellularLocation>
</comment>
<feature type="non-terminal residue" evidence="9">
    <location>
        <position position="1"/>
    </location>
</feature>
<dbReference type="PANTHER" id="PTHR30012:SF0">
    <property type="entry name" value="TYPE II SECRETION SYSTEM PROTEIN F-RELATED"/>
    <property type="match status" value="1"/>
</dbReference>
<keyword evidence="6 7" id="KW-0472">Membrane</keyword>
<proteinExistence type="inferred from homology"/>
<evidence type="ECO:0000256" key="6">
    <source>
        <dbReference type="ARBA" id="ARBA00023136"/>
    </source>
</evidence>
<evidence type="ECO:0000256" key="4">
    <source>
        <dbReference type="ARBA" id="ARBA00022692"/>
    </source>
</evidence>
<dbReference type="InterPro" id="IPR042094">
    <property type="entry name" value="T2SS_GspF_sf"/>
</dbReference>
<keyword evidence="4 7" id="KW-0812">Transmembrane</keyword>
<dbReference type="InterPro" id="IPR018076">
    <property type="entry name" value="T2SS_GspF_dom"/>
</dbReference>
<evidence type="ECO:0000313" key="9">
    <source>
        <dbReference type="EMBL" id="GAG39666.1"/>
    </source>
</evidence>
<dbReference type="EMBL" id="BARS01040806">
    <property type="protein sequence ID" value="GAG39666.1"/>
    <property type="molecule type" value="Genomic_DNA"/>
</dbReference>
<comment type="similarity">
    <text evidence="2">Belongs to the GSP F family.</text>
</comment>
<accession>X0YSK6</accession>
<organism evidence="9">
    <name type="scientific">marine sediment metagenome</name>
    <dbReference type="NCBI Taxonomy" id="412755"/>
    <lineage>
        <taxon>unclassified sequences</taxon>
        <taxon>metagenomes</taxon>
        <taxon>ecological metagenomes</taxon>
    </lineage>
</organism>
<dbReference type="Pfam" id="PF00482">
    <property type="entry name" value="T2SSF"/>
    <property type="match status" value="1"/>
</dbReference>
<dbReference type="AlphaFoldDB" id="X0YSK6"/>
<evidence type="ECO:0000259" key="8">
    <source>
        <dbReference type="Pfam" id="PF00482"/>
    </source>
</evidence>
<evidence type="ECO:0000256" key="2">
    <source>
        <dbReference type="ARBA" id="ARBA00005745"/>
    </source>
</evidence>
<dbReference type="Gene3D" id="1.20.81.30">
    <property type="entry name" value="Type II secretion system (T2SS), domain F"/>
    <property type="match status" value="1"/>
</dbReference>
<feature type="non-terminal residue" evidence="9">
    <location>
        <position position="253"/>
    </location>
</feature>
<feature type="transmembrane region" description="Helical" evidence="7">
    <location>
        <begin position="228"/>
        <end position="250"/>
    </location>
</feature>
<evidence type="ECO:0000256" key="5">
    <source>
        <dbReference type="ARBA" id="ARBA00022989"/>
    </source>
</evidence>
<sequence length="253" mass="29366">IVRGIGCPIPLFFIFLGEIMADFRYTAVNINNKKVRGTVTEKNTKQAKNLINKICSRNNLKILNIERKATYLYTVQKRNEKPQRGEQKSFSKEEISNALQKMGYKVLRIQKKLLDFRRAPPFTDVVMFVRLTADLLREKLTYNEIMTLLVSDMENKTMKETLREITQDLKDGKEGKEVFGKYQDVLGKFPSYMLGVASTSGDMATIYESTAKFMERNEEFKKSLRQALIMPVVILFFLFLAILFYVAYIFPKT</sequence>
<name>X0YSK6_9ZZZZ</name>
<evidence type="ECO:0000256" key="7">
    <source>
        <dbReference type="SAM" id="Phobius"/>
    </source>
</evidence>
<dbReference type="InterPro" id="IPR003004">
    <property type="entry name" value="GspF/PilC"/>
</dbReference>
<protein>
    <recommendedName>
        <fullName evidence="8">Type II secretion system protein GspF domain-containing protein</fullName>
    </recommendedName>
</protein>
<feature type="domain" description="Type II secretion system protein GspF" evidence="8">
    <location>
        <begin position="128"/>
        <end position="251"/>
    </location>
</feature>
<reference evidence="9" key="1">
    <citation type="journal article" date="2014" name="Front. Microbiol.">
        <title>High frequency of phylogenetically diverse reductive dehalogenase-homologous genes in deep subseafloor sedimentary metagenomes.</title>
        <authorList>
            <person name="Kawai M."/>
            <person name="Futagami T."/>
            <person name="Toyoda A."/>
            <person name="Takaki Y."/>
            <person name="Nishi S."/>
            <person name="Hori S."/>
            <person name="Arai W."/>
            <person name="Tsubouchi T."/>
            <person name="Morono Y."/>
            <person name="Uchiyama I."/>
            <person name="Ito T."/>
            <person name="Fujiyama A."/>
            <person name="Inagaki F."/>
            <person name="Takami H."/>
        </authorList>
    </citation>
    <scope>NUCLEOTIDE SEQUENCE</scope>
    <source>
        <strain evidence="9">Expedition CK06-06</strain>
    </source>
</reference>
<evidence type="ECO:0000256" key="1">
    <source>
        <dbReference type="ARBA" id="ARBA00004651"/>
    </source>
</evidence>
<evidence type="ECO:0000256" key="3">
    <source>
        <dbReference type="ARBA" id="ARBA00022475"/>
    </source>
</evidence>
<comment type="caution">
    <text evidence="9">The sequence shown here is derived from an EMBL/GenBank/DDBJ whole genome shotgun (WGS) entry which is preliminary data.</text>
</comment>
<keyword evidence="5 7" id="KW-1133">Transmembrane helix</keyword>
<dbReference type="GO" id="GO:0005886">
    <property type="term" value="C:plasma membrane"/>
    <property type="evidence" value="ECO:0007669"/>
    <property type="project" value="UniProtKB-SubCell"/>
</dbReference>
<gene>
    <name evidence="9" type="ORF">S01H1_62153</name>
</gene>